<dbReference type="EMBL" id="CP065938">
    <property type="protein sequence ID" value="UWX05260.1"/>
    <property type="molecule type" value="Genomic_DNA"/>
</dbReference>
<dbReference type="RefSeq" id="WP_334314830.1">
    <property type="nucleotide sequence ID" value="NZ_CP065938.1"/>
</dbReference>
<dbReference type="PANTHER" id="PTHR43278">
    <property type="entry name" value="NAD(P)H-DEPENDENT FMN-CONTAINING OXIDOREDUCTASE YWQN-RELATED"/>
    <property type="match status" value="1"/>
</dbReference>
<evidence type="ECO:0000256" key="2">
    <source>
        <dbReference type="ARBA" id="ARBA00022643"/>
    </source>
</evidence>
<sequence length="179" mass="19450">MGKNVLILSASPRKNGNSETLADAFIRGAEEAGNTAEKICLYDKNIGFCKGCLSCQKTRRCTIQDDANAIIGKMKQADVMVFATPIYYYEMCGQMKTMLDRTNPLYGTDYLFRDIYLLAAAAEDDGHATDGAVQGLSGWTACYPKSRLAGVVFCGGVNAVGEIKGNRKLIEAYEMGKNV</sequence>
<evidence type="ECO:0000256" key="1">
    <source>
        <dbReference type="ARBA" id="ARBA00022630"/>
    </source>
</evidence>
<protein>
    <submittedName>
        <fullName evidence="4">Flavodoxin family protein</fullName>
    </submittedName>
</protein>
<evidence type="ECO:0000259" key="3">
    <source>
        <dbReference type="Pfam" id="PF03358"/>
    </source>
</evidence>
<proteinExistence type="predicted"/>
<dbReference type="InterPro" id="IPR051796">
    <property type="entry name" value="ISF_SsuE-like"/>
</dbReference>
<organism evidence="4 5">
    <name type="scientific">Taurinivorans muris</name>
    <dbReference type="NCBI Taxonomy" id="2787751"/>
    <lineage>
        <taxon>Bacteria</taxon>
        <taxon>Pseudomonadati</taxon>
        <taxon>Thermodesulfobacteriota</taxon>
        <taxon>Desulfovibrionia</taxon>
        <taxon>Desulfovibrionales</taxon>
        <taxon>Desulfovibrionaceae</taxon>
        <taxon>Taurinivorans</taxon>
    </lineage>
</organism>
<evidence type="ECO:0000313" key="4">
    <source>
        <dbReference type="EMBL" id="UWX05260.1"/>
    </source>
</evidence>
<dbReference type="Pfam" id="PF03358">
    <property type="entry name" value="FMN_red"/>
    <property type="match status" value="1"/>
</dbReference>
<keyword evidence="2" id="KW-0288">FMN</keyword>
<dbReference type="InterPro" id="IPR005025">
    <property type="entry name" value="FMN_Rdtase-like_dom"/>
</dbReference>
<dbReference type="InterPro" id="IPR029039">
    <property type="entry name" value="Flavoprotein-like_sf"/>
</dbReference>
<reference evidence="4" key="1">
    <citation type="submission" date="2020-12" db="EMBL/GenBank/DDBJ databases">
        <title>Taurinivorans muris gen. nov., sp. nov., fundamental and realized metabolic niche of a ubiquitous sulfidogenic bacterium in the murine intestine.</title>
        <authorList>
            <person name="Ye H."/>
            <person name="Hanson B.T."/>
            <person name="Loy A."/>
        </authorList>
    </citation>
    <scope>NUCLEOTIDE SEQUENCE</scope>
    <source>
        <strain evidence="4">LT0009</strain>
    </source>
</reference>
<feature type="domain" description="NADPH-dependent FMN reductase-like" evidence="3">
    <location>
        <begin position="4"/>
        <end position="121"/>
    </location>
</feature>
<dbReference type="Gene3D" id="3.40.50.360">
    <property type="match status" value="1"/>
</dbReference>
<name>A0ABY5XZR3_9BACT</name>
<dbReference type="Proteomes" id="UP001058120">
    <property type="component" value="Chromosome"/>
</dbReference>
<keyword evidence="1" id="KW-0285">Flavoprotein</keyword>
<dbReference type="SUPFAM" id="SSF52218">
    <property type="entry name" value="Flavoproteins"/>
    <property type="match status" value="1"/>
</dbReference>
<accession>A0ABY5XZR3</accession>
<gene>
    <name evidence="4" type="ORF">JBF11_07315</name>
</gene>
<evidence type="ECO:0000313" key="5">
    <source>
        <dbReference type="Proteomes" id="UP001058120"/>
    </source>
</evidence>
<dbReference type="PANTHER" id="PTHR43278:SF2">
    <property type="entry name" value="IRON-SULFUR FLAVOPROTEIN"/>
    <property type="match status" value="1"/>
</dbReference>
<keyword evidence="5" id="KW-1185">Reference proteome</keyword>